<dbReference type="GO" id="GO:0005739">
    <property type="term" value="C:mitochondrion"/>
    <property type="evidence" value="ECO:0007669"/>
    <property type="project" value="TreeGrafter"/>
</dbReference>
<accession>A0A3S3S0R6</accession>
<keyword evidence="5" id="KW-0802">TPR repeat</keyword>
<dbReference type="AlphaFoldDB" id="A0A3S3S0R6"/>
<comment type="subunit">
    <text evidence="2">Interacts with microtubules.</text>
</comment>
<keyword evidence="3" id="KW-0963">Cytoplasm</keyword>
<proteinExistence type="predicted"/>
<dbReference type="GO" id="GO:0008017">
    <property type="term" value="F:microtubule binding"/>
    <property type="evidence" value="ECO:0007669"/>
    <property type="project" value="TreeGrafter"/>
</dbReference>
<keyword evidence="11" id="KW-1185">Reference proteome</keyword>
<reference evidence="9" key="2">
    <citation type="submission" date="2018-11" db="EMBL/GenBank/DDBJ databases">
        <title>Trombidioid mite genomics.</title>
        <authorList>
            <person name="Dong X."/>
        </authorList>
    </citation>
    <scope>NUCLEOTIDE SEQUENCE</scope>
    <source>
        <strain evidence="9">UoL-WK</strain>
    </source>
</reference>
<comment type="subcellular location">
    <subcellularLocation>
        <location evidence="1">Cytoplasm</location>
        <location evidence="1">Cytoskeleton</location>
    </subcellularLocation>
</comment>
<evidence type="ECO:0000256" key="3">
    <source>
        <dbReference type="ARBA" id="ARBA00022490"/>
    </source>
</evidence>
<dbReference type="GO" id="GO:0097431">
    <property type="term" value="C:mitotic spindle pole"/>
    <property type="evidence" value="ECO:0007669"/>
    <property type="project" value="TreeGrafter"/>
</dbReference>
<comment type="caution">
    <text evidence="9">The sequence shown here is derived from an EMBL/GenBank/DDBJ whole genome shotgun (WGS) entry which is preliminary data.</text>
</comment>
<evidence type="ECO:0000256" key="1">
    <source>
        <dbReference type="ARBA" id="ARBA00004245"/>
    </source>
</evidence>
<gene>
    <name evidence="10" type="ORF">B4U79_02637</name>
    <name evidence="9" type="ORF">B4U79_05820</name>
</gene>
<dbReference type="EMBL" id="NCKU01003301">
    <property type="protein sequence ID" value="RWS07793.1"/>
    <property type="molecule type" value="Genomic_DNA"/>
</dbReference>
<keyword evidence="4" id="KW-0677">Repeat</keyword>
<organism evidence="9 11">
    <name type="scientific">Dinothrombium tinctorium</name>
    <dbReference type="NCBI Taxonomy" id="1965070"/>
    <lineage>
        <taxon>Eukaryota</taxon>
        <taxon>Metazoa</taxon>
        <taxon>Ecdysozoa</taxon>
        <taxon>Arthropoda</taxon>
        <taxon>Chelicerata</taxon>
        <taxon>Arachnida</taxon>
        <taxon>Acari</taxon>
        <taxon>Acariformes</taxon>
        <taxon>Trombidiformes</taxon>
        <taxon>Prostigmata</taxon>
        <taxon>Anystina</taxon>
        <taxon>Parasitengona</taxon>
        <taxon>Trombidioidea</taxon>
        <taxon>Trombidiidae</taxon>
        <taxon>Dinothrombium</taxon>
    </lineage>
</organism>
<dbReference type="Proteomes" id="UP000285301">
    <property type="component" value="Unassembled WGS sequence"/>
</dbReference>
<dbReference type="EMBL" id="NCKU01003402">
    <property type="protein sequence ID" value="RWS07573.1"/>
    <property type="molecule type" value="Genomic_DNA"/>
</dbReference>
<dbReference type="GO" id="GO:0005876">
    <property type="term" value="C:spindle microtubule"/>
    <property type="evidence" value="ECO:0007669"/>
    <property type="project" value="TreeGrafter"/>
</dbReference>
<dbReference type="InterPro" id="IPR049039">
    <property type="entry name" value="RMD1-3_a_helical_rpt"/>
</dbReference>
<protein>
    <recommendedName>
        <fullName evidence="7">Regulator of microtubule dynamics protein 1</fullName>
    </recommendedName>
    <alternativeName>
        <fullName evidence="8">Protein FAM82B</fullName>
    </alternativeName>
</protein>
<dbReference type="SUPFAM" id="SSF48452">
    <property type="entry name" value="TPR-like"/>
    <property type="match status" value="1"/>
</dbReference>
<reference evidence="9 11" key="1">
    <citation type="journal article" date="2018" name="Gigascience">
        <title>Genomes of trombidid mites reveal novel predicted allergens and laterally-transferred genes associated with secondary metabolism.</title>
        <authorList>
            <person name="Dong X."/>
            <person name="Chaisiri K."/>
            <person name="Xia D."/>
            <person name="Armstrong S.D."/>
            <person name="Fang Y."/>
            <person name="Donnelly M.J."/>
            <person name="Kadowaki T."/>
            <person name="McGarry J.W."/>
            <person name="Darby A.C."/>
            <person name="Makepeace B.L."/>
        </authorList>
    </citation>
    <scope>NUCLEOTIDE SEQUENCE [LARGE SCALE GENOMIC DNA]</scope>
    <source>
        <strain evidence="9">UoL-WK</strain>
    </source>
</reference>
<keyword evidence="6" id="KW-0206">Cytoskeleton</keyword>
<evidence type="ECO:0000256" key="2">
    <source>
        <dbReference type="ARBA" id="ARBA00011375"/>
    </source>
</evidence>
<dbReference type="PANTHER" id="PTHR16056">
    <property type="entry name" value="REGULATOR OF MICROTUBULE DYNAMICS PROTEIN"/>
    <property type="match status" value="1"/>
</dbReference>
<dbReference type="InterPro" id="IPR011990">
    <property type="entry name" value="TPR-like_helical_dom_sf"/>
</dbReference>
<evidence type="ECO:0000256" key="4">
    <source>
        <dbReference type="ARBA" id="ARBA00022737"/>
    </source>
</evidence>
<sequence>FGVNSEISWRLAKATHLRSIAADKDGDKEMKRQLAFETLEHAKKAIEDNDKNAECHKWYAIAIGSIGDYVSTKEKIQNGNEFKKHVDIALELKPDDPTLHHMLGRWYTEIAKLSWVERKVASTLFSKVPEATHDMALSCFMKAYELKPKWKENVLCISNSFVAMKKFEDAIQWIDRAVAIRVKGEDDQLAHESLLELQRKFESYRN</sequence>
<evidence type="ECO:0000313" key="10">
    <source>
        <dbReference type="EMBL" id="RWS07793.1"/>
    </source>
</evidence>
<dbReference type="OrthoDB" id="512473at2759"/>
<evidence type="ECO:0000313" key="11">
    <source>
        <dbReference type="Proteomes" id="UP000285301"/>
    </source>
</evidence>
<evidence type="ECO:0000256" key="7">
    <source>
        <dbReference type="ARBA" id="ARBA00039966"/>
    </source>
</evidence>
<dbReference type="PANTHER" id="PTHR16056:SF16">
    <property type="entry name" value="REGULATOR OF MICROTUBULE DYNAMICS PROTEIN 1"/>
    <property type="match status" value="1"/>
</dbReference>
<name>A0A3S3S0R6_9ACAR</name>
<dbReference type="Gene3D" id="1.25.40.10">
    <property type="entry name" value="Tetratricopeptide repeat domain"/>
    <property type="match status" value="2"/>
</dbReference>
<evidence type="ECO:0000256" key="5">
    <source>
        <dbReference type="ARBA" id="ARBA00022803"/>
    </source>
</evidence>
<dbReference type="Pfam" id="PF21033">
    <property type="entry name" value="RMD1-3"/>
    <property type="match status" value="1"/>
</dbReference>
<dbReference type="STRING" id="1965070.A0A3S3S0R6"/>
<evidence type="ECO:0000313" key="9">
    <source>
        <dbReference type="EMBL" id="RWS07573.1"/>
    </source>
</evidence>
<evidence type="ECO:0000256" key="6">
    <source>
        <dbReference type="ARBA" id="ARBA00023212"/>
    </source>
</evidence>
<evidence type="ECO:0000256" key="8">
    <source>
        <dbReference type="ARBA" id="ARBA00041958"/>
    </source>
</evidence>
<feature type="non-terminal residue" evidence="9">
    <location>
        <position position="1"/>
    </location>
</feature>